<accession>A0ABT0W8W7</accession>
<organism evidence="3 4">
    <name type="scientific">Neobacillus pocheonensis</name>
    <dbReference type="NCBI Taxonomy" id="363869"/>
    <lineage>
        <taxon>Bacteria</taxon>
        <taxon>Bacillati</taxon>
        <taxon>Bacillota</taxon>
        <taxon>Bacilli</taxon>
        <taxon>Bacillales</taxon>
        <taxon>Bacillaceae</taxon>
        <taxon>Neobacillus</taxon>
    </lineage>
</organism>
<dbReference type="Gene3D" id="3.40.50.1220">
    <property type="entry name" value="TPP-binding domain"/>
    <property type="match status" value="1"/>
</dbReference>
<evidence type="ECO:0000313" key="4">
    <source>
        <dbReference type="Proteomes" id="UP001523262"/>
    </source>
</evidence>
<dbReference type="PANTHER" id="PTHR43153">
    <property type="entry name" value="ELECTRON TRANSFER FLAVOPROTEIN ALPHA"/>
    <property type="match status" value="1"/>
</dbReference>
<feature type="domain" description="Electron transfer flavoprotein alpha/beta-subunit N-terminal" evidence="2">
    <location>
        <begin position="9"/>
        <end position="198"/>
    </location>
</feature>
<dbReference type="SMART" id="SM00893">
    <property type="entry name" value="ETF"/>
    <property type="match status" value="1"/>
</dbReference>
<gene>
    <name evidence="3" type="ORF">NDK43_10730</name>
</gene>
<reference evidence="3 4" key="1">
    <citation type="submission" date="2022-06" db="EMBL/GenBank/DDBJ databases">
        <authorList>
            <person name="Jeon C.O."/>
        </authorList>
    </citation>
    <scope>NUCLEOTIDE SEQUENCE [LARGE SCALE GENOMIC DNA]</scope>
    <source>
        <strain evidence="3 4">KCTC 13943</strain>
    </source>
</reference>
<dbReference type="InterPro" id="IPR014729">
    <property type="entry name" value="Rossmann-like_a/b/a_fold"/>
</dbReference>
<dbReference type="InterPro" id="IPR001308">
    <property type="entry name" value="ETF_a/FixB"/>
</dbReference>
<dbReference type="Proteomes" id="UP001523262">
    <property type="component" value="Unassembled WGS sequence"/>
</dbReference>
<evidence type="ECO:0000259" key="2">
    <source>
        <dbReference type="SMART" id="SM00893"/>
    </source>
</evidence>
<proteinExistence type="inferred from homology"/>
<dbReference type="SUPFAM" id="SSF52402">
    <property type="entry name" value="Adenine nucleotide alpha hydrolases-like"/>
    <property type="match status" value="1"/>
</dbReference>
<dbReference type="PANTHER" id="PTHR43153:SF1">
    <property type="entry name" value="ELECTRON TRANSFER FLAVOPROTEIN SUBUNIT ALPHA, MITOCHONDRIAL"/>
    <property type="match status" value="1"/>
</dbReference>
<dbReference type="SUPFAM" id="SSF52467">
    <property type="entry name" value="DHS-like NAD/FAD-binding domain"/>
    <property type="match status" value="1"/>
</dbReference>
<dbReference type="InterPro" id="IPR033947">
    <property type="entry name" value="ETF_alpha_N"/>
</dbReference>
<dbReference type="CDD" id="cd01715">
    <property type="entry name" value="ETF_alpha"/>
    <property type="match status" value="1"/>
</dbReference>
<dbReference type="Pfam" id="PF00766">
    <property type="entry name" value="ETF_alpha"/>
    <property type="match status" value="1"/>
</dbReference>
<dbReference type="InterPro" id="IPR029035">
    <property type="entry name" value="DHS-like_NAD/FAD-binding_dom"/>
</dbReference>
<dbReference type="Gene3D" id="3.40.50.620">
    <property type="entry name" value="HUPs"/>
    <property type="match status" value="1"/>
</dbReference>
<dbReference type="EMBL" id="JAMQCR010000001">
    <property type="protein sequence ID" value="MCM2532771.1"/>
    <property type="molecule type" value="Genomic_DNA"/>
</dbReference>
<dbReference type="Pfam" id="PF01012">
    <property type="entry name" value="ETF"/>
    <property type="match status" value="1"/>
</dbReference>
<dbReference type="PIRSF" id="PIRSF000089">
    <property type="entry name" value="Electra_flavoP_a"/>
    <property type="match status" value="1"/>
</dbReference>
<comment type="similarity">
    <text evidence="1">Belongs to the ETF alpha-subunit/FixB family.</text>
</comment>
<sequence length="346" mass="37601">MDFKDYKGVWVFIEEKDGEIAPVSLELLGAGRKLPDKRGVELAGVLIGEKIKHLTQTVFEYGADTAYVYDQSIFKHYRTESYMKALLECSNKYKPEIILYGATSTGKDLASAVATDMPTGLTADTTELDVEEETGLLLASRPAFGGNIMATILCKKYRPQMATVRAKVMKALPPQAGRTGKVIEETIALKEEDIRTKVLEIVKETTKKVRIDEADIIVAGGKGLGSPEGFQLIHQLADTLGGAVGASRDVVEAGWINHAHQVGQTGVTVTPKIYFAIGISGAIQHVVGMKNSGLIIAINKDSDAPIFQSCHYGIVGDAFEIVPLFIEQFNKAFSKEEVSVSYAREV</sequence>
<dbReference type="InterPro" id="IPR014730">
    <property type="entry name" value="ETF_a/b_N"/>
</dbReference>
<name>A0ABT0W8W7_9BACI</name>
<protein>
    <submittedName>
        <fullName evidence="3">Electron transfer flavoprotein subunit alpha/FixB family protein</fullName>
    </submittedName>
</protein>
<keyword evidence="4" id="KW-1185">Reference proteome</keyword>
<comment type="caution">
    <text evidence="3">The sequence shown here is derived from an EMBL/GenBank/DDBJ whole genome shotgun (WGS) entry which is preliminary data.</text>
</comment>
<evidence type="ECO:0000256" key="1">
    <source>
        <dbReference type="ARBA" id="ARBA00005817"/>
    </source>
</evidence>
<dbReference type="InterPro" id="IPR014731">
    <property type="entry name" value="ETF_asu_C"/>
</dbReference>
<evidence type="ECO:0000313" key="3">
    <source>
        <dbReference type="EMBL" id="MCM2532771.1"/>
    </source>
</evidence>